<organism evidence="1 2">
    <name type="scientific">Dickeya phage vB_DsoM_JA13</name>
    <dbReference type="NCBI Taxonomy" id="2283030"/>
    <lineage>
        <taxon>Viruses</taxon>
        <taxon>Duplodnaviria</taxon>
        <taxon>Heunggongvirae</taxon>
        <taxon>Uroviricota</taxon>
        <taxon>Caudoviricetes</taxon>
        <taxon>Salmondvirus</taxon>
        <taxon>Salmondvirus JA11</taxon>
    </lineage>
</organism>
<dbReference type="Proteomes" id="UP000263742">
    <property type="component" value="Segment"/>
</dbReference>
<protein>
    <submittedName>
        <fullName evidence="1">Uncharacterized protein</fullName>
    </submittedName>
</protein>
<evidence type="ECO:0000313" key="2">
    <source>
        <dbReference type="Proteomes" id="UP000263742"/>
    </source>
</evidence>
<accession>A0A384ZWB9</accession>
<reference evidence="1 2" key="1">
    <citation type="journal article" date="2018" name="Front. Microbiol.">
        <title>Jumbo Bacteriophages Are Represented Within an Increasing Diversity of Environmental Viruses Infecting the Emerging Phytopathogen, Dickeya solani.</title>
        <authorList>
            <person name="Day A.W."/>
            <person name="Ahn J."/>
            <person name="Salmond G.P.C."/>
        </authorList>
    </citation>
    <scope>NUCLEOTIDE SEQUENCE [LARGE SCALE GENOMIC DNA]</scope>
</reference>
<name>A0A384ZWB9_9CAUD</name>
<proteinExistence type="predicted"/>
<sequence length="140" mass="16210">MPQFSFDYNIEDIVEFKWQNDQGNCGGTSRGVVKGILIGKDKAGYMIEHCNGTEYIDSSRVVRPVYSTKSFDVMYPGLEVEYRRFGDKYPENFLYAKIIYAIMKGGRLFYALEDCDGDKYLAPEGRIYLVDSDENKKNYR</sequence>
<gene>
    <name evidence="1" type="ORF">JA13_133</name>
</gene>
<evidence type="ECO:0000313" key="1">
    <source>
        <dbReference type="EMBL" id="AXG66536.1"/>
    </source>
</evidence>
<dbReference type="EMBL" id="MH460460">
    <property type="protein sequence ID" value="AXG66536.1"/>
    <property type="molecule type" value="Genomic_DNA"/>
</dbReference>